<name>A0AA48HB88_9RHOB</name>
<reference evidence="14 15" key="1">
    <citation type="submission" date="2023-01" db="EMBL/GenBank/DDBJ databases">
        <title>Complete genome sequence of Roseicyclus marinus strain Dej080120_10.</title>
        <authorList>
            <person name="Ueki S."/>
            <person name="Maruyama F."/>
        </authorList>
    </citation>
    <scope>NUCLEOTIDE SEQUENCE [LARGE SCALE GENOMIC DNA]</scope>
    <source>
        <strain evidence="14 15">Dej080120_10</strain>
    </source>
</reference>
<evidence type="ECO:0000256" key="2">
    <source>
        <dbReference type="ARBA" id="ARBA00004413"/>
    </source>
</evidence>
<dbReference type="Proteomes" id="UP001337723">
    <property type="component" value="Chromosome"/>
</dbReference>
<dbReference type="Gene3D" id="1.10.220.30">
    <property type="match status" value="3"/>
</dbReference>
<keyword evidence="9" id="KW-0975">Bacterial flagellum</keyword>
<dbReference type="GO" id="GO:0071973">
    <property type="term" value="P:bacterial-type flagellum-dependent cell motility"/>
    <property type="evidence" value="ECO:0007669"/>
    <property type="project" value="InterPro"/>
</dbReference>
<evidence type="ECO:0000259" key="13">
    <source>
        <dbReference type="Pfam" id="PF14842"/>
    </source>
</evidence>
<comment type="subcellular location">
    <subcellularLocation>
        <location evidence="1">Bacterial flagellum basal body</location>
    </subcellularLocation>
    <subcellularLocation>
        <location evidence="2">Cell membrane</location>
        <topology evidence="2">Peripheral membrane protein</topology>
        <orientation evidence="2">Cytoplasmic side</orientation>
    </subcellularLocation>
</comment>
<dbReference type="Pfam" id="PF01706">
    <property type="entry name" value="FliG_C"/>
    <property type="match status" value="1"/>
</dbReference>
<dbReference type="KEGG" id="rmai:MACH21_12800"/>
<evidence type="ECO:0000259" key="12">
    <source>
        <dbReference type="Pfam" id="PF14841"/>
    </source>
</evidence>
<dbReference type="Pfam" id="PF14841">
    <property type="entry name" value="FliG_M"/>
    <property type="match status" value="1"/>
</dbReference>
<keyword evidence="6" id="KW-0145">Chemotaxis</keyword>
<evidence type="ECO:0000256" key="7">
    <source>
        <dbReference type="ARBA" id="ARBA00022779"/>
    </source>
</evidence>
<organism evidence="14 15">
    <name type="scientific">Roseicyclus marinus</name>
    <dbReference type="NCBI Taxonomy" id="2161673"/>
    <lineage>
        <taxon>Bacteria</taxon>
        <taxon>Pseudomonadati</taxon>
        <taxon>Pseudomonadota</taxon>
        <taxon>Alphaproteobacteria</taxon>
        <taxon>Rhodobacterales</taxon>
        <taxon>Roseobacteraceae</taxon>
        <taxon>Roseicyclus</taxon>
    </lineage>
</organism>
<keyword evidence="5" id="KW-1003">Cell membrane</keyword>
<feature type="domain" description="Flagellar motor switch protein FliG N-terminal" evidence="13">
    <location>
        <begin position="26"/>
        <end position="128"/>
    </location>
</feature>
<dbReference type="GO" id="GO:0003774">
    <property type="term" value="F:cytoskeletal motor activity"/>
    <property type="evidence" value="ECO:0007669"/>
    <property type="project" value="InterPro"/>
</dbReference>
<feature type="domain" description="Flagellar motor switch protein FliG middle" evidence="12">
    <location>
        <begin position="136"/>
        <end position="207"/>
    </location>
</feature>
<dbReference type="SUPFAM" id="SSF48029">
    <property type="entry name" value="FliG"/>
    <property type="match status" value="2"/>
</dbReference>
<dbReference type="InterPro" id="IPR011002">
    <property type="entry name" value="FliG_a-hlx"/>
</dbReference>
<keyword evidence="15" id="KW-1185">Reference proteome</keyword>
<dbReference type="AlphaFoldDB" id="A0AA48HB88"/>
<comment type="function">
    <text evidence="10">FliG is one of three proteins (FliG, FliN, FliM) that forms the rotor-mounted switch complex (C ring), located at the base of the basal body. This complex interacts with the CheY and CheZ chemotaxis proteins, in addition to contacting components of the motor that determine the direction of flagellar rotation.</text>
</comment>
<evidence type="ECO:0000313" key="15">
    <source>
        <dbReference type="Proteomes" id="UP001337723"/>
    </source>
</evidence>
<dbReference type="InterPro" id="IPR032779">
    <property type="entry name" value="FliG_M"/>
</dbReference>
<dbReference type="PANTHER" id="PTHR30534:SF0">
    <property type="entry name" value="FLAGELLAR MOTOR SWITCH PROTEIN FLIG"/>
    <property type="match status" value="1"/>
</dbReference>
<dbReference type="GO" id="GO:0006935">
    <property type="term" value="P:chemotaxis"/>
    <property type="evidence" value="ECO:0007669"/>
    <property type="project" value="UniProtKB-KW"/>
</dbReference>
<keyword evidence="14" id="KW-0282">Flagellum</keyword>
<gene>
    <name evidence="14" type="ORF">MACH21_12800</name>
</gene>
<evidence type="ECO:0000256" key="5">
    <source>
        <dbReference type="ARBA" id="ARBA00022475"/>
    </source>
</evidence>
<evidence type="ECO:0000259" key="11">
    <source>
        <dbReference type="Pfam" id="PF01706"/>
    </source>
</evidence>
<dbReference type="Pfam" id="PF14842">
    <property type="entry name" value="FliG_N"/>
    <property type="match status" value="1"/>
</dbReference>
<evidence type="ECO:0000256" key="8">
    <source>
        <dbReference type="ARBA" id="ARBA00023136"/>
    </source>
</evidence>
<keyword evidence="7" id="KW-0283">Flagellar rotation</keyword>
<dbReference type="GO" id="GO:0009425">
    <property type="term" value="C:bacterial-type flagellum basal body"/>
    <property type="evidence" value="ECO:0007669"/>
    <property type="project" value="UniProtKB-SubCell"/>
</dbReference>
<evidence type="ECO:0000256" key="10">
    <source>
        <dbReference type="ARBA" id="ARBA00025598"/>
    </source>
</evidence>
<evidence type="ECO:0000256" key="6">
    <source>
        <dbReference type="ARBA" id="ARBA00022500"/>
    </source>
</evidence>
<dbReference type="InterPro" id="IPR000090">
    <property type="entry name" value="Flg_Motor_Flig"/>
</dbReference>
<evidence type="ECO:0000256" key="9">
    <source>
        <dbReference type="ARBA" id="ARBA00023143"/>
    </source>
</evidence>
<feature type="domain" description="Flagellar motor switch protein FliG C-terminal" evidence="11">
    <location>
        <begin position="239"/>
        <end position="348"/>
    </location>
</feature>
<protein>
    <recommendedName>
        <fullName evidence="4">Flagellar motor switch protein FliG</fullName>
    </recommendedName>
</protein>
<evidence type="ECO:0000256" key="4">
    <source>
        <dbReference type="ARBA" id="ARBA00021870"/>
    </source>
</evidence>
<keyword evidence="14" id="KW-0969">Cilium</keyword>
<comment type="similarity">
    <text evidence="3">Belongs to the FliG family.</text>
</comment>
<keyword evidence="14" id="KW-0966">Cell projection</keyword>
<evidence type="ECO:0000256" key="1">
    <source>
        <dbReference type="ARBA" id="ARBA00004117"/>
    </source>
</evidence>
<dbReference type="EMBL" id="AP027266">
    <property type="protein sequence ID" value="BDW85103.1"/>
    <property type="molecule type" value="Genomic_DNA"/>
</dbReference>
<keyword evidence="8" id="KW-0472">Membrane</keyword>
<sequence>MGLQQEICDAETGIGGMRVVEMPQRLGSRQKAAVIVRLLLSQNVAPGLDRLSPAMQADLARAMAGLGPISRATLAEVVGEFTARLDGLALAGPNGLAGALALLEPHLSPIARDGLRAEAEAGDPTDPWTRLATAEPDRLRPLLLSESAEVAAILLSKLGAAKAAALLAGLPEARAQVIAHAVSLTATVTPVMVERIGAQLAAQLAAEAEPAFRIGPVDRVGAILNAVSAALRESLLGGLEARDAGFAGEVRKAIFTFQHIPKRVEGKDVPRILRRVDPEVVTRAVASGLDAAPLAVEFLLENMSKRLAEQIRDEAATGPKPRPDEGEAAMAEVVAAIRALEEEGEIRLIPPED</sequence>
<evidence type="ECO:0000313" key="14">
    <source>
        <dbReference type="EMBL" id="BDW85103.1"/>
    </source>
</evidence>
<dbReference type="InterPro" id="IPR028263">
    <property type="entry name" value="FliG_N"/>
</dbReference>
<evidence type="ECO:0000256" key="3">
    <source>
        <dbReference type="ARBA" id="ARBA00010299"/>
    </source>
</evidence>
<dbReference type="PANTHER" id="PTHR30534">
    <property type="entry name" value="FLAGELLAR MOTOR SWITCH PROTEIN FLIG"/>
    <property type="match status" value="1"/>
</dbReference>
<accession>A0AA48HB88</accession>
<dbReference type="GO" id="GO:0005886">
    <property type="term" value="C:plasma membrane"/>
    <property type="evidence" value="ECO:0007669"/>
    <property type="project" value="UniProtKB-SubCell"/>
</dbReference>
<dbReference type="RefSeq" id="WP_338275589.1">
    <property type="nucleotide sequence ID" value="NZ_AP027266.1"/>
</dbReference>
<dbReference type="InterPro" id="IPR023087">
    <property type="entry name" value="Flg_Motor_Flig_C"/>
</dbReference>
<proteinExistence type="inferred from homology"/>
<dbReference type="PRINTS" id="PR00954">
    <property type="entry name" value="FLGMOTORFLIG"/>
</dbReference>